<dbReference type="PANTHER" id="PTHR22980:SF5">
    <property type="entry name" value="CENP-T_HISTONE H4 HISTONE FOLD DOMAIN-CONTAINING PROTEIN"/>
    <property type="match status" value="1"/>
</dbReference>
<reference evidence="7" key="1">
    <citation type="journal article" date="2020" name="Stud. Mycol.">
        <title>101 Dothideomycetes genomes: a test case for predicting lifestyles and emergence of pathogens.</title>
        <authorList>
            <person name="Haridas S."/>
            <person name="Albert R."/>
            <person name="Binder M."/>
            <person name="Bloem J."/>
            <person name="Labutti K."/>
            <person name="Salamov A."/>
            <person name="Andreopoulos B."/>
            <person name="Baker S."/>
            <person name="Barry K."/>
            <person name="Bills G."/>
            <person name="Bluhm B."/>
            <person name="Cannon C."/>
            <person name="Castanera R."/>
            <person name="Culley D."/>
            <person name="Daum C."/>
            <person name="Ezra D."/>
            <person name="Gonzalez J."/>
            <person name="Henrissat B."/>
            <person name="Kuo A."/>
            <person name="Liang C."/>
            <person name="Lipzen A."/>
            <person name="Lutzoni F."/>
            <person name="Magnuson J."/>
            <person name="Mondo S."/>
            <person name="Nolan M."/>
            <person name="Ohm R."/>
            <person name="Pangilinan J."/>
            <person name="Park H.-J."/>
            <person name="Ramirez L."/>
            <person name="Alfaro M."/>
            <person name="Sun H."/>
            <person name="Tritt A."/>
            <person name="Yoshinaga Y."/>
            <person name="Zwiers L.-H."/>
            <person name="Turgeon B."/>
            <person name="Goodwin S."/>
            <person name="Spatafora J."/>
            <person name="Crous P."/>
            <person name="Grigoriev I."/>
        </authorList>
    </citation>
    <scope>NUCLEOTIDE SEQUENCE</scope>
    <source>
        <strain evidence="7">CBS 101060</strain>
    </source>
</reference>
<gene>
    <name evidence="7" type="ORF">M501DRAFT_1003529</name>
</gene>
<organism evidence="7 8">
    <name type="scientific">Patellaria atrata CBS 101060</name>
    <dbReference type="NCBI Taxonomy" id="1346257"/>
    <lineage>
        <taxon>Eukaryota</taxon>
        <taxon>Fungi</taxon>
        <taxon>Dikarya</taxon>
        <taxon>Ascomycota</taxon>
        <taxon>Pezizomycotina</taxon>
        <taxon>Dothideomycetes</taxon>
        <taxon>Dothideomycetes incertae sedis</taxon>
        <taxon>Patellariales</taxon>
        <taxon>Patellariaceae</taxon>
        <taxon>Patellaria</taxon>
    </lineage>
</organism>
<dbReference type="GO" id="GO:0046982">
    <property type="term" value="F:protein heterodimerization activity"/>
    <property type="evidence" value="ECO:0007669"/>
    <property type="project" value="InterPro"/>
</dbReference>
<dbReference type="InterPro" id="IPR009072">
    <property type="entry name" value="Histone-fold"/>
</dbReference>
<evidence type="ECO:0000313" key="7">
    <source>
        <dbReference type="EMBL" id="KAF2838997.1"/>
    </source>
</evidence>
<feature type="region of interest" description="Disordered" evidence="5">
    <location>
        <begin position="1"/>
        <end position="21"/>
    </location>
</feature>
<dbReference type="EMBL" id="MU006095">
    <property type="protein sequence ID" value="KAF2838997.1"/>
    <property type="molecule type" value="Genomic_DNA"/>
</dbReference>
<protein>
    <recommendedName>
        <fullName evidence="6">CENP-T/Histone H4 histone fold domain-containing protein</fullName>
    </recommendedName>
</protein>
<evidence type="ECO:0000256" key="1">
    <source>
        <dbReference type="ARBA" id="ARBA00004123"/>
    </source>
</evidence>
<comment type="caution">
    <text evidence="7">The sequence shown here is derived from an EMBL/GenBank/DDBJ whole genome shotgun (WGS) entry which is preliminary data.</text>
</comment>
<keyword evidence="3" id="KW-0158">Chromosome</keyword>
<feature type="compositionally biased region" description="Acidic residues" evidence="5">
    <location>
        <begin position="308"/>
        <end position="319"/>
    </location>
</feature>
<keyword evidence="4" id="KW-0539">Nucleus</keyword>
<comment type="subcellular location">
    <subcellularLocation>
        <location evidence="2">Chromosome</location>
    </subcellularLocation>
    <subcellularLocation>
        <location evidence="1">Nucleus</location>
    </subcellularLocation>
</comment>
<feature type="region of interest" description="Disordered" evidence="5">
    <location>
        <begin position="335"/>
        <end position="356"/>
    </location>
</feature>
<dbReference type="GO" id="GO:0003682">
    <property type="term" value="F:chromatin binding"/>
    <property type="evidence" value="ECO:0007669"/>
    <property type="project" value="TreeGrafter"/>
</dbReference>
<evidence type="ECO:0000259" key="6">
    <source>
        <dbReference type="Pfam" id="PF15511"/>
    </source>
</evidence>
<dbReference type="PANTHER" id="PTHR22980">
    <property type="entry name" value="CORTISTATIN"/>
    <property type="match status" value="1"/>
</dbReference>
<feature type="compositionally biased region" description="Basic and acidic residues" evidence="5">
    <location>
        <begin position="95"/>
        <end position="104"/>
    </location>
</feature>
<evidence type="ECO:0000256" key="3">
    <source>
        <dbReference type="ARBA" id="ARBA00022454"/>
    </source>
</evidence>
<feature type="compositionally biased region" description="Polar residues" evidence="5">
    <location>
        <begin position="173"/>
        <end position="185"/>
    </location>
</feature>
<accession>A0A9P4SAF2</accession>
<keyword evidence="8" id="KW-1185">Reference proteome</keyword>
<dbReference type="Pfam" id="PF15511">
    <property type="entry name" value="CENP-T_C"/>
    <property type="match status" value="1"/>
</dbReference>
<evidence type="ECO:0000256" key="2">
    <source>
        <dbReference type="ARBA" id="ARBA00004286"/>
    </source>
</evidence>
<dbReference type="GO" id="GO:0031297">
    <property type="term" value="P:replication fork processing"/>
    <property type="evidence" value="ECO:0007669"/>
    <property type="project" value="TreeGrafter"/>
</dbReference>
<proteinExistence type="predicted"/>
<sequence>MSQPPRKPLPQTPRVSDGIKKTTPYINLRNLATAIQNHTPTASAGPGPSRRGAHQRPIPIRRGQPTTPHAIRALQQRRNTALMPGGHGRRRSGQARRETPRDALRQLSRILVEKTGTTPGPEEVPQSHQTSKRELGDEEDEGPDPQRPRLSMPLGHLLDDEDSFHERPPRLSALSNSNLEENTGRSIEGARRNSSEPLTGDASMGGLFDTPGGGVETPGGEPFVQEGAFDDLPLIGTMHGETLLMDDNTLDILAALNSVPRRRSRSDRSSSSDEEPPEPTFVFNIPQRLREPDPATPEAPPLDNTVDTVDDASDSDISEDGNLGYEHEVVAEQDDALDDAPTADIPSAKTSAKRGPKKLKEVKVSRHGISYSSLPRSSVKKLAMALAQSNGSVNTKLSKDTIDAIMQTSDWFFEQASEDLATYAQHSGRKTIDESDVFTLMKRQRQILPGSTAFFLAQRYLPRELLQEIRMPAPALTKGRKPRLSRVQEEAEDE</sequence>
<feature type="region of interest" description="Disordered" evidence="5">
    <location>
        <begin position="472"/>
        <end position="494"/>
    </location>
</feature>
<name>A0A9P4SAF2_9PEZI</name>
<evidence type="ECO:0000256" key="4">
    <source>
        <dbReference type="ARBA" id="ARBA00023242"/>
    </source>
</evidence>
<dbReference type="AlphaFoldDB" id="A0A9P4SAF2"/>
<feature type="compositionally biased region" description="Polar residues" evidence="5">
    <location>
        <begin position="33"/>
        <end position="42"/>
    </location>
</feature>
<dbReference type="Proteomes" id="UP000799429">
    <property type="component" value="Unassembled WGS sequence"/>
</dbReference>
<dbReference type="Gene3D" id="1.10.20.10">
    <property type="entry name" value="Histone, subunit A"/>
    <property type="match status" value="1"/>
</dbReference>
<feature type="domain" description="CENP-T/Histone H4 histone fold" evidence="6">
    <location>
        <begin position="367"/>
        <end position="474"/>
    </location>
</feature>
<feature type="region of interest" description="Disordered" evidence="5">
    <location>
        <begin position="259"/>
        <end position="323"/>
    </location>
</feature>
<dbReference type="GO" id="GO:0005694">
    <property type="term" value="C:chromosome"/>
    <property type="evidence" value="ECO:0007669"/>
    <property type="project" value="UniProtKB-SubCell"/>
</dbReference>
<feature type="region of interest" description="Disordered" evidence="5">
    <location>
        <begin position="33"/>
        <end position="227"/>
    </location>
</feature>
<dbReference type="GO" id="GO:0071821">
    <property type="term" value="C:FANCM-MHF complex"/>
    <property type="evidence" value="ECO:0007669"/>
    <property type="project" value="TreeGrafter"/>
</dbReference>
<dbReference type="OrthoDB" id="10071681at2759"/>
<evidence type="ECO:0000256" key="5">
    <source>
        <dbReference type="SAM" id="MobiDB-lite"/>
    </source>
</evidence>
<dbReference type="GO" id="GO:0000712">
    <property type="term" value="P:resolution of meiotic recombination intermediates"/>
    <property type="evidence" value="ECO:0007669"/>
    <property type="project" value="TreeGrafter"/>
</dbReference>
<feature type="compositionally biased region" description="Pro residues" evidence="5">
    <location>
        <begin position="1"/>
        <end position="11"/>
    </location>
</feature>
<dbReference type="CDD" id="cd22920">
    <property type="entry name" value="HFD_CENP-T"/>
    <property type="match status" value="1"/>
</dbReference>
<evidence type="ECO:0000313" key="8">
    <source>
        <dbReference type="Proteomes" id="UP000799429"/>
    </source>
</evidence>
<dbReference type="SUPFAM" id="SSF47113">
    <property type="entry name" value="Histone-fold"/>
    <property type="match status" value="1"/>
</dbReference>
<dbReference type="InterPro" id="IPR035425">
    <property type="entry name" value="CENP-T/H4_C"/>
</dbReference>